<evidence type="ECO:0000256" key="1">
    <source>
        <dbReference type="SAM" id="MobiDB-lite"/>
    </source>
</evidence>
<gene>
    <name evidence="2" type="ORF">SAMN05444169_3958</name>
</gene>
<feature type="region of interest" description="Disordered" evidence="1">
    <location>
        <begin position="190"/>
        <end position="212"/>
    </location>
</feature>
<dbReference type="AlphaFoldDB" id="A0A1M5MCX1"/>
<name>A0A1M5MCX1_9BRAD</name>
<evidence type="ECO:0000313" key="2">
    <source>
        <dbReference type="EMBL" id="SHG75105.1"/>
    </source>
</evidence>
<accession>A0A1M5MCX1</accession>
<reference evidence="2 3" key="1">
    <citation type="submission" date="2016-11" db="EMBL/GenBank/DDBJ databases">
        <authorList>
            <person name="Jaros S."/>
            <person name="Januszkiewicz K."/>
            <person name="Wedrychowicz H."/>
        </authorList>
    </citation>
    <scope>NUCLEOTIDE SEQUENCE [LARGE SCALE GENOMIC DNA]</scope>
    <source>
        <strain evidence="2 3">GAS242</strain>
    </source>
</reference>
<dbReference type="Proteomes" id="UP000190675">
    <property type="component" value="Chromosome I"/>
</dbReference>
<protein>
    <submittedName>
        <fullName evidence="2">Uncharacterized protein</fullName>
    </submittedName>
</protein>
<proteinExistence type="predicted"/>
<evidence type="ECO:0000313" key="3">
    <source>
        <dbReference type="Proteomes" id="UP000190675"/>
    </source>
</evidence>
<dbReference type="EMBL" id="LT670818">
    <property type="protein sequence ID" value="SHG75105.1"/>
    <property type="molecule type" value="Genomic_DNA"/>
</dbReference>
<sequence length="239" mass="26023">MPSSKSLEVCRTAAKEAFKRQPTSVVCLRVSLLTLLLFLSRCRRGQFSSAAKPPYSVAQIFPMLARIYLANSGQRSSFGKRTIMMRAALILVGVSTLAIMELETAPRTTKAAGEPLAQSTTVGMSDSRGTLTKTDRLEIPFLQYDALAQPSSFGPFAKPDMTTIVPQRVPNITNQHKLGANEKKVVVVEPKPRPKHQESKKAAKTDRPKASAEIKIKPCRPNAFAGLLEALNLSPGCKT</sequence>
<organism evidence="2 3">
    <name type="scientific">Bradyrhizobium erythrophlei</name>
    <dbReference type="NCBI Taxonomy" id="1437360"/>
    <lineage>
        <taxon>Bacteria</taxon>
        <taxon>Pseudomonadati</taxon>
        <taxon>Pseudomonadota</taxon>
        <taxon>Alphaproteobacteria</taxon>
        <taxon>Hyphomicrobiales</taxon>
        <taxon>Nitrobacteraceae</taxon>
        <taxon>Bradyrhizobium</taxon>
    </lineage>
</organism>